<name>A0A7I7QYH0_9MYCO</name>
<evidence type="ECO:0000256" key="2">
    <source>
        <dbReference type="ARBA" id="ARBA00023136"/>
    </source>
</evidence>
<dbReference type="PANTHER" id="PTHR37042:SF4">
    <property type="entry name" value="OUTER MEMBRANE PROTEIN RV1973"/>
    <property type="match status" value="1"/>
</dbReference>
<dbReference type="EMBL" id="AP022588">
    <property type="protein sequence ID" value="BBY31378.1"/>
    <property type="molecule type" value="Genomic_DNA"/>
</dbReference>
<evidence type="ECO:0000256" key="4">
    <source>
        <dbReference type="SAM" id="Phobius"/>
    </source>
</evidence>
<evidence type="ECO:0000313" key="5">
    <source>
        <dbReference type="EMBL" id="BBY31378.1"/>
    </source>
</evidence>
<evidence type="ECO:0000256" key="1">
    <source>
        <dbReference type="ARBA" id="ARBA00004370"/>
    </source>
</evidence>
<dbReference type="RefSeq" id="WP_163800881.1">
    <property type="nucleotide sequence ID" value="NZ_AP022588.1"/>
</dbReference>
<feature type="region of interest" description="Disordered" evidence="3">
    <location>
        <begin position="1"/>
        <end position="32"/>
    </location>
</feature>
<evidence type="ECO:0000256" key="3">
    <source>
        <dbReference type="SAM" id="MobiDB-lite"/>
    </source>
</evidence>
<dbReference type="KEGG" id="msei:MSEDJ_54740"/>
<feature type="compositionally biased region" description="Basic and acidic residues" evidence="3">
    <location>
        <begin position="1"/>
        <end position="11"/>
    </location>
</feature>
<feature type="transmembrane region" description="Helical" evidence="4">
    <location>
        <begin position="49"/>
        <end position="69"/>
    </location>
</feature>
<organism evidence="5 6">
    <name type="scientific">Mycolicibacterium sediminis</name>
    <dbReference type="NCBI Taxonomy" id="1286180"/>
    <lineage>
        <taxon>Bacteria</taxon>
        <taxon>Bacillati</taxon>
        <taxon>Actinomycetota</taxon>
        <taxon>Actinomycetes</taxon>
        <taxon>Mycobacteriales</taxon>
        <taxon>Mycobacteriaceae</taxon>
        <taxon>Mycolicibacterium</taxon>
    </lineage>
</organism>
<keyword evidence="4" id="KW-0812">Transmembrane</keyword>
<keyword evidence="2 4" id="KW-0472">Membrane</keyword>
<sequence>MTEKDQTEKDLPTTGDEPESTAVEVDDTDTEADAVTAEPEAGRLDWARIAAQGILPGLLLVLAVAAGYLKYVDNSVRIDDQARTESVQAARDITVAMLSYTPDKVEQQLDDARNRLTGAFQESYSSLISETVIPGAREKQISAVATVPDAASVSADPDHAVALVFVNQTVVVGGDAPTNTASSVRVTLEKSGGKWLISSFEPV</sequence>
<reference evidence="5 6" key="1">
    <citation type="journal article" date="2019" name="Emerg. Microbes Infect.">
        <title>Comprehensive subspecies identification of 175 nontuberculous mycobacteria species based on 7547 genomic profiles.</title>
        <authorList>
            <person name="Matsumoto Y."/>
            <person name="Kinjo T."/>
            <person name="Motooka D."/>
            <person name="Nabeya D."/>
            <person name="Jung N."/>
            <person name="Uechi K."/>
            <person name="Horii T."/>
            <person name="Iida T."/>
            <person name="Fujita J."/>
            <person name="Nakamura S."/>
        </authorList>
    </citation>
    <scope>NUCLEOTIDE SEQUENCE [LARGE SCALE GENOMIC DNA]</scope>
    <source>
        <strain evidence="5 6">JCM 17899</strain>
    </source>
</reference>
<feature type="compositionally biased region" description="Acidic residues" evidence="3">
    <location>
        <begin position="16"/>
        <end position="32"/>
    </location>
</feature>
<keyword evidence="6" id="KW-1185">Reference proteome</keyword>
<dbReference type="AlphaFoldDB" id="A0A7I7QYH0"/>
<dbReference type="PANTHER" id="PTHR37042">
    <property type="entry name" value="OUTER MEMBRANE PROTEIN RV1973"/>
    <property type="match status" value="1"/>
</dbReference>
<dbReference type="Proteomes" id="UP000467193">
    <property type="component" value="Chromosome"/>
</dbReference>
<keyword evidence="4" id="KW-1133">Transmembrane helix</keyword>
<comment type="subcellular location">
    <subcellularLocation>
        <location evidence="1">Membrane</location>
    </subcellularLocation>
</comment>
<accession>A0A7I7QYH0</accession>
<evidence type="ECO:0000313" key="6">
    <source>
        <dbReference type="Proteomes" id="UP000467193"/>
    </source>
</evidence>
<dbReference type="GO" id="GO:0016020">
    <property type="term" value="C:membrane"/>
    <property type="evidence" value="ECO:0007669"/>
    <property type="project" value="UniProtKB-SubCell"/>
</dbReference>
<proteinExistence type="predicted"/>
<protein>
    <submittedName>
        <fullName evidence="5">Outer membrane protein</fullName>
    </submittedName>
</protein>
<gene>
    <name evidence="5" type="ORF">MSEDJ_54740</name>
</gene>